<evidence type="ECO:0000313" key="2">
    <source>
        <dbReference type="Proteomes" id="UP001611383"/>
    </source>
</evidence>
<name>A0ABY9WHI0_9BACT</name>
<proteinExistence type="predicted"/>
<accession>A0ABY9WHI0</accession>
<dbReference type="Proteomes" id="UP001611383">
    <property type="component" value="Chromosome"/>
</dbReference>
<protein>
    <submittedName>
        <fullName evidence="1">Uncharacterized protein</fullName>
    </submittedName>
</protein>
<dbReference type="RefSeq" id="WP_395813513.1">
    <property type="nucleotide sequence ID" value="NZ_CP043494.1"/>
</dbReference>
<evidence type="ECO:0000313" key="1">
    <source>
        <dbReference type="EMBL" id="WNG43083.1"/>
    </source>
</evidence>
<organism evidence="1 2">
    <name type="scientific">Archangium minus</name>
    <dbReference type="NCBI Taxonomy" id="83450"/>
    <lineage>
        <taxon>Bacteria</taxon>
        <taxon>Pseudomonadati</taxon>
        <taxon>Myxococcota</taxon>
        <taxon>Myxococcia</taxon>
        <taxon>Myxococcales</taxon>
        <taxon>Cystobacterineae</taxon>
        <taxon>Archangiaceae</taxon>
        <taxon>Archangium</taxon>
    </lineage>
</organism>
<gene>
    <name evidence="1" type="ORF">F0U60_02465</name>
</gene>
<sequence>MSMCEVLGTSYRHVSNSHEAFFRETPWGALFFALAGAAPDSTERTALRLKAVLRFWDSLHHGRYLHQKLNTFLTLEELMTTACGWAVEAWCPEGGASVRTRFEVAAERMARATREDSVEAILRQLPHILRFADRERLNHPEVVMEPTTWREHLASLDAATFERISGVRPAWVLERLYLWDRQLDVQ</sequence>
<keyword evidence="2" id="KW-1185">Reference proteome</keyword>
<dbReference type="EMBL" id="CP043494">
    <property type="protein sequence ID" value="WNG43083.1"/>
    <property type="molecule type" value="Genomic_DNA"/>
</dbReference>
<reference evidence="1 2" key="1">
    <citation type="submission" date="2019-08" db="EMBL/GenBank/DDBJ databases">
        <title>Archangium and Cystobacter genomes.</title>
        <authorList>
            <person name="Chen I.-C.K."/>
            <person name="Wielgoss S."/>
        </authorList>
    </citation>
    <scope>NUCLEOTIDE SEQUENCE [LARGE SCALE GENOMIC DNA]</scope>
    <source>
        <strain evidence="1 2">Cbm 6</strain>
    </source>
</reference>